<dbReference type="RefSeq" id="WP_125989786.1">
    <property type="nucleotide sequence ID" value="NZ_CP046640.1"/>
</dbReference>
<keyword evidence="3 11" id="KW-0808">Transferase</keyword>
<comment type="similarity">
    <text evidence="7">Belongs to the DNA polymerase HolA subunit family.</text>
</comment>
<dbReference type="Gene3D" id="1.20.272.10">
    <property type="match status" value="1"/>
</dbReference>
<evidence type="ECO:0000313" key="12">
    <source>
        <dbReference type="Proteomes" id="UP000665020"/>
    </source>
</evidence>
<dbReference type="AlphaFoldDB" id="A0A8A7K879"/>
<evidence type="ECO:0000313" key="11">
    <source>
        <dbReference type="EMBL" id="QTL97946.1"/>
    </source>
</evidence>
<dbReference type="KEGG" id="ifn:GM661_08120"/>
<dbReference type="PANTHER" id="PTHR34388">
    <property type="entry name" value="DNA POLYMERASE III SUBUNIT DELTA"/>
    <property type="match status" value="1"/>
</dbReference>
<dbReference type="InterPro" id="IPR027417">
    <property type="entry name" value="P-loop_NTPase"/>
</dbReference>
<organism evidence="11 12">
    <name type="scientific">Iocasia fonsfrigidae</name>
    <dbReference type="NCBI Taxonomy" id="2682810"/>
    <lineage>
        <taxon>Bacteria</taxon>
        <taxon>Bacillati</taxon>
        <taxon>Bacillota</taxon>
        <taxon>Clostridia</taxon>
        <taxon>Halanaerobiales</taxon>
        <taxon>Halanaerobiaceae</taxon>
        <taxon>Iocasia</taxon>
    </lineage>
</organism>
<evidence type="ECO:0000256" key="3">
    <source>
        <dbReference type="ARBA" id="ARBA00022679"/>
    </source>
</evidence>
<evidence type="ECO:0000256" key="2">
    <source>
        <dbReference type="ARBA" id="ARBA00017703"/>
    </source>
</evidence>
<dbReference type="EMBL" id="CP046640">
    <property type="protein sequence ID" value="QTL97946.1"/>
    <property type="molecule type" value="Genomic_DNA"/>
</dbReference>
<keyword evidence="6" id="KW-0239">DNA-directed DNA polymerase</keyword>
<protein>
    <recommendedName>
        <fullName evidence="2">DNA polymerase III subunit delta</fullName>
        <ecNumber evidence="1">2.7.7.7</ecNumber>
    </recommendedName>
</protein>
<dbReference type="InterPro" id="IPR010372">
    <property type="entry name" value="DNA_pol3_delta_N"/>
</dbReference>
<dbReference type="Gene3D" id="1.10.8.60">
    <property type="match status" value="1"/>
</dbReference>
<dbReference type="PANTHER" id="PTHR34388:SF1">
    <property type="entry name" value="DNA POLYMERASE III SUBUNIT DELTA"/>
    <property type="match status" value="1"/>
</dbReference>
<evidence type="ECO:0000259" key="10">
    <source>
        <dbReference type="Pfam" id="PF21694"/>
    </source>
</evidence>
<feature type="domain" description="DNA polymerase III delta N-terminal" evidence="9">
    <location>
        <begin position="19"/>
        <end position="136"/>
    </location>
</feature>
<reference evidence="11" key="1">
    <citation type="submission" date="2019-12" db="EMBL/GenBank/DDBJ databases">
        <authorList>
            <person name="zhang j."/>
            <person name="sun C.M."/>
        </authorList>
    </citation>
    <scope>NUCLEOTIDE SEQUENCE</scope>
    <source>
        <strain evidence="11">NS-1</strain>
    </source>
</reference>
<dbReference type="GO" id="GO:0003677">
    <property type="term" value="F:DNA binding"/>
    <property type="evidence" value="ECO:0007669"/>
    <property type="project" value="InterPro"/>
</dbReference>
<dbReference type="InterPro" id="IPR048466">
    <property type="entry name" value="DNA_pol3_delta-like_C"/>
</dbReference>
<dbReference type="Pfam" id="PF06144">
    <property type="entry name" value="DNA_pol3_delta"/>
    <property type="match status" value="1"/>
</dbReference>
<sequence length="332" mass="39184">MKDIKEILNKSIDELKPIYLIYSEEIYLLNKFKEAFTKKYIPDEIKDFNLTVIKNTENLPVLVKNQANTPPFMTEKRFIIIEPGEYFKNKNSEDRFLIELFNNFPQTTQLLFLINGKIDKRLKVVKEIKKNGEIIELESPKYKQLDKWIEREFARYNKKIDKRSINMLENMFQNNLQLLENEIGKIVLYKHDEEKINYNDISNIISKDRLLEDNLIFAFTDAIIGRNNGKAITILNEMLNDGAVPLKILSTVIWQLRLLLSVKELKKKGKDIRDISRILKVHQYPVKKCYSKADVFTDEELEIMLERFMETNYQIVTGKYEAALALEMAIVK</sequence>
<accession>A0A8A7K879</accession>
<keyword evidence="5" id="KW-0235">DNA replication</keyword>
<name>A0A8A7K879_9FIRM</name>
<evidence type="ECO:0000256" key="7">
    <source>
        <dbReference type="ARBA" id="ARBA00034754"/>
    </source>
</evidence>
<evidence type="ECO:0000256" key="1">
    <source>
        <dbReference type="ARBA" id="ARBA00012417"/>
    </source>
</evidence>
<keyword evidence="4 11" id="KW-0548">Nucleotidyltransferase</keyword>
<dbReference type="GO" id="GO:0006261">
    <property type="term" value="P:DNA-templated DNA replication"/>
    <property type="evidence" value="ECO:0007669"/>
    <property type="project" value="TreeGrafter"/>
</dbReference>
<dbReference type="Proteomes" id="UP000665020">
    <property type="component" value="Chromosome"/>
</dbReference>
<evidence type="ECO:0000256" key="4">
    <source>
        <dbReference type="ARBA" id="ARBA00022695"/>
    </source>
</evidence>
<dbReference type="GO" id="GO:0003887">
    <property type="term" value="F:DNA-directed DNA polymerase activity"/>
    <property type="evidence" value="ECO:0007669"/>
    <property type="project" value="UniProtKB-KW"/>
</dbReference>
<dbReference type="GO" id="GO:0009360">
    <property type="term" value="C:DNA polymerase III complex"/>
    <property type="evidence" value="ECO:0007669"/>
    <property type="project" value="InterPro"/>
</dbReference>
<dbReference type="EC" id="2.7.7.7" evidence="1"/>
<evidence type="ECO:0000256" key="8">
    <source>
        <dbReference type="ARBA" id="ARBA00049244"/>
    </source>
</evidence>
<dbReference type="Pfam" id="PF21694">
    <property type="entry name" value="DNA_pol3_delta_C"/>
    <property type="match status" value="1"/>
</dbReference>
<feature type="domain" description="DNA polymerase III delta subunit-like C-terminal" evidence="10">
    <location>
        <begin position="215"/>
        <end position="332"/>
    </location>
</feature>
<dbReference type="NCBIfam" id="TIGR01128">
    <property type="entry name" value="holA"/>
    <property type="match status" value="1"/>
</dbReference>
<keyword evidence="12" id="KW-1185">Reference proteome</keyword>
<dbReference type="SUPFAM" id="SSF52540">
    <property type="entry name" value="P-loop containing nucleoside triphosphate hydrolases"/>
    <property type="match status" value="1"/>
</dbReference>
<evidence type="ECO:0000259" key="9">
    <source>
        <dbReference type="Pfam" id="PF06144"/>
    </source>
</evidence>
<gene>
    <name evidence="11" type="primary">holA</name>
    <name evidence="11" type="ORF">GM661_08120</name>
</gene>
<dbReference type="SUPFAM" id="SSF48019">
    <property type="entry name" value="post-AAA+ oligomerization domain-like"/>
    <property type="match status" value="1"/>
</dbReference>
<dbReference type="InterPro" id="IPR005790">
    <property type="entry name" value="DNA_polIII_delta"/>
</dbReference>
<comment type="catalytic activity">
    <reaction evidence="8">
        <text>DNA(n) + a 2'-deoxyribonucleoside 5'-triphosphate = DNA(n+1) + diphosphate</text>
        <dbReference type="Rhea" id="RHEA:22508"/>
        <dbReference type="Rhea" id="RHEA-COMP:17339"/>
        <dbReference type="Rhea" id="RHEA-COMP:17340"/>
        <dbReference type="ChEBI" id="CHEBI:33019"/>
        <dbReference type="ChEBI" id="CHEBI:61560"/>
        <dbReference type="ChEBI" id="CHEBI:173112"/>
        <dbReference type="EC" id="2.7.7.7"/>
    </reaction>
</comment>
<dbReference type="Gene3D" id="3.40.50.300">
    <property type="entry name" value="P-loop containing nucleotide triphosphate hydrolases"/>
    <property type="match status" value="1"/>
</dbReference>
<evidence type="ECO:0000256" key="6">
    <source>
        <dbReference type="ARBA" id="ARBA00022932"/>
    </source>
</evidence>
<proteinExistence type="inferred from homology"/>
<evidence type="ECO:0000256" key="5">
    <source>
        <dbReference type="ARBA" id="ARBA00022705"/>
    </source>
</evidence>
<dbReference type="InterPro" id="IPR008921">
    <property type="entry name" value="DNA_pol3_clamp-load_cplx_C"/>
</dbReference>